<sequence length="87" mass="9844">MDLKQVVDDFKENGLAVVKGFASAEECEAMRDEMRKICADLKADEIHCFETESGRNDYFTQSGDKIRFFFDTDAKSSADDLVKTAFT</sequence>
<evidence type="ECO:0000313" key="1">
    <source>
        <dbReference type="EMBL" id="CBY42797.1"/>
    </source>
</evidence>
<dbReference type="InterPro" id="IPR008775">
    <property type="entry name" value="Phytyl_CoA_dOase-like"/>
</dbReference>
<proteinExistence type="predicted"/>
<dbReference type="Proteomes" id="UP000011014">
    <property type="component" value="Unassembled WGS sequence"/>
</dbReference>
<dbReference type="SUPFAM" id="SSF51197">
    <property type="entry name" value="Clavaminate synthase-like"/>
    <property type="match status" value="1"/>
</dbReference>
<reference evidence="1" key="1">
    <citation type="journal article" date="2010" name="Science">
        <title>Plasticity of animal genome architecture unmasked by rapid evolution of a pelagic tunicate.</title>
        <authorList>
            <person name="Denoeud F."/>
            <person name="Henriet S."/>
            <person name="Mungpakdee S."/>
            <person name="Aury J.M."/>
            <person name="Da Silva C."/>
            <person name="Brinkmann H."/>
            <person name="Mikhaleva J."/>
            <person name="Olsen L.C."/>
            <person name="Jubin C."/>
            <person name="Canestro C."/>
            <person name="Bouquet J.M."/>
            <person name="Danks G."/>
            <person name="Poulain J."/>
            <person name="Campsteijn C."/>
            <person name="Adamski M."/>
            <person name="Cross I."/>
            <person name="Yadetie F."/>
            <person name="Muffato M."/>
            <person name="Louis A."/>
            <person name="Butcher S."/>
            <person name="Tsagkogeorga G."/>
            <person name="Konrad A."/>
            <person name="Singh S."/>
            <person name="Jensen M.F."/>
            <person name="Cong E.H."/>
            <person name="Eikeseth-Otteraa H."/>
            <person name="Noel B."/>
            <person name="Anthouard V."/>
            <person name="Porcel B.M."/>
            <person name="Kachouri-Lafond R."/>
            <person name="Nishino A."/>
            <person name="Ugolini M."/>
            <person name="Chourrout P."/>
            <person name="Nishida H."/>
            <person name="Aasland R."/>
            <person name="Huzurbazar S."/>
            <person name="Westhof E."/>
            <person name="Delsuc F."/>
            <person name="Lehrach H."/>
            <person name="Reinhardt R."/>
            <person name="Weissenbach J."/>
            <person name="Roy S.W."/>
            <person name="Artiguenave F."/>
            <person name="Postlethwait J.H."/>
            <person name="Manak J.R."/>
            <person name="Thompson E.M."/>
            <person name="Jaillon O."/>
            <person name="Du Pasquier L."/>
            <person name="Boudinot P."/>
            <person name="Liberles D.A."/>
            <person name="Volff J.N."/>
            <person name="Philippe H."/>
            <person name="Lenhard B."/>
            <person name="Roest Crollius H."/>
            <person name="Wincker P."/>
            <person name="Chourrout D."/>
        </authorList>
    </citation>
    <scope>NUCLEOTIDE SEQUENCE [LARGE SCALE GENOMIC DNA]</scope>
</reference>
<dbReference type="EMBL" id="FN657516">
    <property type="protein sequence ID" value="CBY42797.1"/>
    <property type="molecule type" value="Genomic_DNA"/>
</dbReference>
<protein>
    <submittedName>
        <fullName evidence="1">Uncharacterized protein</fullName>
    </submittedName>
</protein>
<accession>E4Z519</accession>
<dbReference type="Gene3D" id="2.60.120.620">
    <property type="entry name" value="q2cbj1_9rhob like domain"/>
    <property type="match status" value="1"/>
</dbReference>
<dbReference type="Pfam" id="PF05721">
    <property type="entry name" value="PhyH"/>
    <property type="match status" value="1"/>
</dbReference>
<name>E4Z519_OIKDI</name>
<gene>
    <name evidence="1" type="ORF">GSOID_T00026522001</name>
</gene>
<dbReference type="AlphaFoldDB" id="E4Z519"/>
<feature type="non-terminal residue" evidence="1">
    <location>
        <position position="87"/>
    </location>
</feature>
<organism evidence="1">
    <name type="scientific">Oikopleura dioica</name>
    <name type="common">Tunicate</name>
    <dbReference type="NCBI Taxonomy" id="34765"/>
    <lineage>
        <taxon>Eukaryota</taxon>
        <taxon>Metazoa</taxon>
        <taxon>Chordata</taxon>
        <taxon>Tunicata</taxon>
        <taxon>Appendicularia</taxon>
        <taxon>Copelata</taxon>
        <taxon>Oikopleuridae</taxon>
        <taxon>Oikopleura</taxon>
    </lineage>
</organism>